<accession>A0ABQ8TTW8</accession>
<protein>
    <recommendedName>
        <fullName evidence="3">Tc1-like transposase DDE domain-containing protein</fullName>
    </recommendedName>
</protein>
<gene>
    <name evidence="1" type="ORF">ANN_01157</name>
</gene>
<dbReference type="Proteomes" id="UP001148838">
    <property type="component" value="Unassembled WGS sequence"/>
</dbReference>
<dbReference type="InterPro" id="IPR052709">
    <property type="entry name" value="Transposase-MT_Hybrid"/>
</dbReference>
<evidence type="ECO:0008006" key="3">
    <source>
        <dbReference type="Google" id="ProtNLM"/>
    </source>
</evidence>
<dbReference type="PANTHER" id="PTHR46060:SF1">
    <property type="entry name" value="MARINER MOS1 TRANSPOSASE-LIKE PROTEIN"/>
    <property type="match status" value="1"/>
</dbReference>
<reference evidence="1 2" key="1">
    <citation type="journal article" date="2022" name="Allergy">
        <title>Genome assembly and annotation of Periplaneta americana reveal a comprehensive cockroach allergen profile.</title>
        <authorList>
            <person name="Wang L."/>
            <person name="Xiong Q."/>
            <person name="Saelim N."/>
            <person name="Wang L."/>
            <person name="Nong W."/>
            <person name="Wan A.T."/>
            <person name="Shi M."/>
            <person name="Liu X."/>
            <person name="Cao Q."/>
            <person name="Hui J.H.L."/>
            <person name="Sookrung N."/>
            <person name="Leung T.F."/>
            <person name="Tungtrongchitr A."/>
            <person name="Tsui S.K.W."/>
        </authorList>
    </citation>
    <scope>NUCLEOTIDE SEQUENCE [LARGE SCALE GENOMIC DNA]</scope>
    <source>
        <strain evidence="1">PWHHKU_190912</strain>
    </source>
</reference>
<sequence>MAGLCEGGNESSGSLKAILLHEKLCYRFEANLGVDQRSWFKIQCALDRTARQCNEGLVETCGETSLPYRTVERWVRAFNEGREIVANVARPGRPSVSDEQVHSAGCCRTVRHRVQHNLRPALRRKRQHFLLNPPFILQDSARAHVAHSVADLGWGGEVLFHSPYSPDLNPCDYDLIPNMKEPLCGIRFRTVPEILQAADRSINRTGAATGILRVRLPHRWQRVVDNVGDYVEGL</sequence>
<keyword evidence="2" id="KW-1185">Reference proteome</keyword>
<dbReference type="InterPro" id="IPR036397">
    <property type="entry name" value="RNaseH_sf"/>
</dbReference>
<comment type="caution">
    <text evidence="1">The sequence shown here is derived from an EMBL/GenBank/DDBJ whole genome shotgun (WGS) entry which is preliminary data.</text>
</comment>
<proteinExistence type="predicted"/>
<organism evidence="1 2">
    <name type="scientific">Periplaneta americana</name>
    <name type="common">American cockroach</name>
    <name type="synonym">Blatta americana</name>
    <dbReference type="NCBI Taxonomy" id="6978"/>
    <lineage>
        <taxon>Eukaryota</taxon>
        <taxon>Metazoa</taxon>
        <taxon>Ecdysozoa</taxon>
        <taxon>Arthropoda</taxon>
        <taxon>Hexapoda</taxon>
        <taxon>Insecta</taxon>
        <taxon>Pterygota</taxon>
        <taxon>Neoptera</taxon>
        <taxon>Polyneoptera</taxon>
        <taxon>Dictyoptera</taxon>
        <taxon>Blattodea</taxon>
        <taxon>Blattoidea</taxon>
        <taxon>Blattidae</taxon>
        <taxon>Blattinae</taxon>
        <taxon>Periplaneta</taxon>
    </lineage>
</organism>
<name>A0ABQ8TTW8_PERAM</name>
<evidence type="ECO:0000313" key="2">
    <source>
        <dbReference type="Proteomes" id="UP001148838"/>
    </source>
</evidence>
<evidence type="ECO:0000313" key="1">
    <source>
        <dbReference type="EMBL" id="KAJ4449753.1"/>
    </source>
</evidence>
<dbReference type="Gene3D" id="3.30.420.10">
    <property type="entry name" value="Ribonuclease H-like superfamily/Ribonuclease H"/>
    <property type="match status" value="1"/>
</dbReference>
<dbReference type="EMBL" id="JAJSOF020000003">
    <property type="protein sequence ID" value="KAJ4449753.1"/>
    <property type="molecule type" value="Genomic_DNA"/>
</dbReference>
<dbReference type="PANTHER" id="PTHR46060">
    <property type="entry name" value="MARINER MOS1 TRANSPOSASE-LIKE PROTEIN"/>
    <property type="match status" value="1"/>
</dbReference>